<reference evidence="2" key="2">
    <citation type="submission" date="2015-01" db="EMBL/GenBank/DDBJ databases">
        <title>Evolutionary Origins and Diversification of the Mycorrhizal Mutualists.</title>
        <authorList>
            <consortium name="DOE Joint Genome Institute"/>
            <consortium name="Mycorrhizal Genomics Consortium"/>
            <person name="Kohler A."/>
            <person name="Kuo A."/>
            <person name="Nagy L.G."/>
            <person name="Floudas D."/>
            <person name="Copeland A."/>
            <person name="Barry K.W."/>
            <person name="Cichocki N."/>
            <person name="Veneault-Fourrey C."/>
            <person name="LaButti K."/>
            <person name="Lindquist E.A."/>
            <person name="Lipzen A."/>
            <person name="Lundell T."/>
            <person name="Morin E."/>
            <person name="Murat C."/>
            <person name="Riley R."/>
            <person name="Ohm R."/>
            <person name="Sun H."/>
            <person name="Tunlid A."/>
            <person name="Henrissat B."/>
            <person name="Grigoriev I.V."/>
            <person name="Hibbett D.S."/>
            <person name="Martin F."/>
        </authorList>
    </citation>
    <scope>NUCLEOTIDE SEQUENCE [LARGE SCALE GENOMIC DNA]</scope>
    <source>
        <strain evidence="2">UH-Slu-Lm8-n1</strain>
    </source>
</reference>
<protein>
    <recommendedName>
        <fullName evidence="3">F-box domain-containing protein</fullName>
    </recommendedName>
</protein>
<dbReference type="HOGENOM" id="CLU_021164_0_2_1"/>
<evidence type="ECO:0008006" key="3">
    <source>
        <dbReference type="Google" id="ProtNLM"/>
    </source>
</evidence>
<name>A0A0D0AY43_9AGAM</name>
<dbReference type="InParanoid" id="A0A0D0AY43"/>
<dbReference type="Proteomes" id="UP000054485">
    <property type="component" value="Unassembled WGS sequence"/>
</dbReference>
<dbReference type="Gene3D" id="3.80.10.10">
    <property type="entry name" value="Ribonuclease Inhibitor"/>
    <property type="match status" value="1"/>
</dbReference>
<dbReference type="OrthoDB" id="3543113at2759"/>
<dbReference type="InterPro" id="IPR032675">
    <property type="entry name" value="LRR_dom_sf"/>
</dbReference>
<sequence length="505" mass="56875">MHRALLISEVLSEIFAHVNEDLGPRLAGKKPSLEALARTCKAFHEPAMDLLWADLDGITPLLGCVPRLHRLIYPSGSKPLTWDWSEGVEPLSEHEAHRFLDHAARVRSLCISCSEDLHLFAVLPIETCIFPRLLSLAFLVRRLQHKYLCLFLSPTLRRCVLSVINSGLKSLATRCAALEHLSLKVPEWARQSADDRTFLSDGVRLCKRLVTLSCPPLDWAAWKYLSDLPSLLRVSVREPRSASRWSLDPDIVNFAPFLNVTTLSFNVNTATYAITVMQHSEFPSLKEFEMVADVLPCSEAGQLCRALSQCKAEQTLEHISIASHVPKVQEPSCNSLTAITQLLCFTHLRTVRLNLHYCIHIDNHLLLQVMSNWPHISLLELVDSQMPPEITFRGLFTALRLCPHLHTLRILMDAVNIDIDPAAEQFQHTTLQKLDLIQSDVADAEAVARIIFSILPCIDRILTQRDHWDDSLVSQKGWDEVNRCLDYLRSPAVVGDDIIGVVAKS</sequence>
<dbReference type="AlphaFoldDB" id="A0A0D0AY43"/>
<keyword evidence="2" id="KW-1185">Reference proteome</keyword>
<proteinExistence type="predicted"/>
<accession>A0A0D0AY43</accession>
<dbReference type="SUPFAM" id="SSF52047">
    <property type="entry name" value="RNI-like"/>
    <property type="match status" value="1"/>
</dbReference>
<dbReference type="EMBL" id="KN835498">
    <property type="protein sequence ID" value="KIK36793.1"/>
    <property type="molecule type" value="Genomic_DNA"/>
</dbReference>
<organism evidence="1 2">
    <name type="scientific">Suillus luteus UH-Slu-Lm8-n1</name>
    <dbReference type="NCBI Taxonomy" id="930992"/>
    <lineage>
        <taxon>Eukaryota</taxon>
        <taxon>Fungi</taxon>
        <taxon>Dikarya</taxon>
        <taxon>Basidiomycota</taxon>
        <taxon>Agaricomycotina</taxon>
        <taxon>Agaricomycetes</taxon>
        <taxon>Agaricomycetidae</taxon>
        <taxon>Boletales</taxon>
        <taxon>Suillineae</taxon>
        <taxon>Suillaceae</taxon>
        <taxon>Suillus</taxon>
    </lineage>
</organism>
<reference evidence="1 2" key="1">
    <citation type="submission" date="2014-04" db="EMBL/GenBank/DDBJ databases">
        <authorList>
            <consortium name="DOE Joint Genome Institute"/>
            <person name="Kuo A."/>
            <person name="Ruytinx J."/>
            <person name="Rineau F."/>
            <person name="Colpaert J."/>
            <person name="Kohler A."/>
            <person name="Nagy L.G."/>
            <person name="Floudas D."/>
            <person name="Copeland A."/>
            <person name="Barry K.W."/>
            <person name="Cichocki N."/>
            <person name="Veneault-Fourrey C."/>
            <person name="LaButti K."/>
            <person name="Lindquist E.A."/>
            <person name="Lipzen A."/>
            <person name="Lundell T."/>
            <person name="Morin E."/>
            <person name="Murat C."/>
            <person name="Sun H."/>
            <person name="Tunlid A."/>
            <person name="Henrissat B."/>
            <person name="Grigoriev I.V."/>
            <person name="Hibbett D.S."/>
            <person name="Martin F."/>
            <person name="Nordberg H.P."/>
            <person name="Cantor M.N."/>
            <person name="Hua S.X."/>
        </authorList>
    </citation>
    <scope>NUCLEOTIDE SEQUENCE [LARGE SCALE GENOMIC DNA]</scope>
    <source>
        <strain evidence="1 2">UH-Slu-Lm8-n1</strain>
    </source>
</reference>
<dbReference type="STRING" id="930992.A0A0D0AY43"/>
<evidence type="ECO:0000313" key="2">
    <source>
        <dbReference type="Proteomes" id="UP000054485"/>
    </source>
</evidence>
<gene>
    <name evidence="1" type="ORF">CY34DRAFT_16145</name>
</gene>
<evidence type="ECO:0000313" key="1">
    <source>
        <dbReference type="EMBL" id="KIK36793.1"/>
    </source>
</evidence>